<dbReference type="EMBL" id="KI517408">
    <property type="protein sequence ID" value="ESQ49117.1"/>
    <property type="molecule type" value="Genomic_DNA"/>
</dbReference>
<name>V4M2P4_EUTSA</name>
<dbReference type="InterPro" id="IPR029063">
    <property type="entry name" value="SAM-dependent_MTases_sf"/>
</dbReference>
<dbReference type="InterPro" id="IPR030380">
    <property type="entry name" value="SAM_MeTfrase_DRM"/>
</dbReference>
<evidence type="ECO:0000256" key="6">
    <source>
        <dbReference type="ARBA" id="ARBA00023125"/>
    </source>
</evidence>
<keyword evidence="6" id="KW-0238">DNA-binding</keyword>
<evidence type="ECO:0000256" key="7">
    <source>
        <dbReference type="ARBA" id="ARBA00023242"/>
    </source>
</evidence>
<accession>V4M2P4</accession>
<keyword evidence="4" id="KW-0949">S-adenosyl-L-methionine</keyword>
<evidence type="ECO:0000256" key="5">
    <source>
        <dbReference type="ARBA" id="ARBA00022737"/>
    </source>
</evidence>
<dbReference type="GO" id="GO:0008168">
    <property type="term" value="F:methyltransferase activity"/>
    <property type="evidence" value="ECO:0007669"/>
    <property type="project" value="UniProtKB-KW"/>
</dbReference>
<keyword evidence="2" id="KW-0489">Methyltransferase</keyword>
<dbReference type="Gene3D" id="3.40.50.150">
    <property type="entry name" value="Vaccinia Virus protein VP39"/>
    <property type="match status" value="1"/>
</dbReference>
<keyword evidence="3" id="KW-0808">Transferase</keyword>
<dbReference type="GO" id="GO:0032259">
    <property type="term" value="P:methylation"/>
    <property type="evidence" value="ECO:0007669"/>
    <property type="project" value="UniProtKB-KW"/>
</dbReference>
<evidence type="ECO:0000256" key="4">
    <source>
        <dbReference type="ARBA" id="ARBA00022691"/>
    </source>
</evidence>
<evidence type="ECO:0000313" key="9">
    <source>
        <dbReference type="EMBL" id="ESQ49117.1"/>
    </source>
</evidence>
<sequence length="153" mass="18039">MLDYCSQQKTLAYHLSMLKSLFPQGLSVLSLFSRIGGAEFALNCLDIHLRCVVSVEYCRWSQNIMKRWWKTSRQTGELVEIEDIKRVSLKMLESLVHRFVEFDIVISQNSPTLNNLFEENSRSQTCKFDFFVVNEYNRESKRVKDIMELKLTK</sequence>
<dbReference type="InterPro" id="IPR050390">
    <property type="entry name" value="C5-Methyltransferase"/>
</dbReference>
<dbReference type="AlphaFoldDB" id="V4M2P4"/>
<evidence type="ECO:0000256" key="1">
    <source>
        <dbReference type="ARBA" id="ARBA00004123"/>
    </source>
</evidence>
<dbReference type="STRING" id="72664.V4M2P4"/>
<evidence type="ECO:0000259" key="8">
    <source>
        <dbReference type="PROSITE" id="PS51680"/>
    </source>
</evidence>
<proteinExistence type="predicted"/>
<evidence type="ECO:0000256" key="3">
    <source>
        <dbReference type="ARBA" id="ARBA00022679"/>
    </source>
</evidence>
<dbReference type="KEGG" id="eus:EUTSA_v10022170mg"/>
<comment type="subcellular location">
    <subcellularLocation>
        <location evidence="1">Nucleus</location>
    </subcellularLocation>
</comment>
<dbReference type="eggNOG" id="ENOG502QS8G">
    <property type="taxonomic scope" value="Eukaryota"/>
</dbReference>
<dbReference type="Proteomes" id="UP000030689">
    <property type="component" value="Unassembled WGS sequence"/>
</dbReference>
<organism evidence="9 10">
    <name type="scientific">Eutrema salsugineum</name>
    <name type="common">Saltwater cress</name>
    <name type="synonym">Sisymbrium salsugineum</name>
    <dbReference type="NCBI Taxonomy" id="72664"/>
    <lineage>
        <taxon>Eukaryota</taxon>
        <taxon>Viridiplantae</taxon>
        <taxon>Streptophyta</taxon>
        <taxon>Embryophyta</taxon>
        <taxon>Tracheophyta</taxon>
        <taxon>Spermatophyta</taxon>
        <taxon>Magnoliopsida</taxon>
        <taxon>eudicotyledons</taxon>
        <taxon>Gunneridae</taxon>
        <taxon>Pentapetalae</taxon>
        <taxon>rosids</taxon>
        <taxon>malvids</taxon>
        <taxon>Brassicales</taxon>
        <taxon>Brassicaceae</taxon>
        <taxon>Eutremeae</taxon>
        <taxon>Eutrema</taxon>
    </lineage>
</organism>
<dbReference type="GO" id="GO:0005634">
    <property type="term" value="C:nucleus"/>
    <property type="evidence" value="ECO:0007669"/>
    <property type="project" value="UniProtKB-SubCell"/>
</dbReference>
<gene>
    <name evidence="9" type="ORF">EUTSA_v10022170mg</name>
</gene>
<protein>
    <recommendedName>
        <fullName evidence="8">SAM-dependent MTase DRM-type domain-containing protein</fullName>
    </recommendedName>
</protein>
<evidence type="ECO:0000256" key="2">
    <source>
        <dbReference type="ARBA" id="ARBA00022603"/>
    </source>
</evidence>
<dbReference type="PROSITE" id="PS51680">
    <property type="entry name" value="SAM_MT_DRM"/>
    <property type="match status" value="1"/>
</dbReference>
<keyword evidence="10" id="KW-1185">Reference proteome</keyword>
<keyword evidence="7" id="KW-0539">Nucleus</keyword>
<dbReference type="PANTHER" id="PTHR23068:SF11">
    <property type="entry name" value="INACTIVE DNA (CYTOSINE-5)-METHYLTRANSFERASE DRM3-RELATED"/>
    <property type="match status" value="1"/>
</dbReference>
<dbReference type="Gramene" id="ESQ49117">
    <property type="protein sequence ID" value="ESQ49117"/>
    <property type="gene ID" value="EUTSA_v10022170mg"/>
</dbReference>
<evidence type="ECO:0000313" key="10">
    <source>
        <dbReference type="Proteomes" id="UP000030689"/>
    </source>
</evidence>
<dbReference type="PANTHER" id="PTHR23068">
    <property type="entry name" value="DNA CYTOSINE-5- -METHYLTRANSFERASE 3-RELATED"/>
    <property type="match status" value="1"/>
</dbReference>
<dbReference type="GO" id="GO:0003677">
    <property type="term" value="F:DNA binding"/>
    <property type="evidence" value="ECO:0007669"/>
    <property type="project" value="UniProtKB-KW"/>
</dbReference>
<keyword evidence="5" id="KW-0677">Repeat</keyword>
<reference evidence="9 10" key="1">
    <citation type="journal article" date="2013" name="Front. Plant Sci.">
        <title>The Reference Genome of the Halophytic Plant Eutrema salsugineum.</title>
        <authorList>
            <person name="Yang R."/>
            <person name="Jarvis D.E."/>
            <person name="Chen H."/>
            <person name="Beilstein M.A."/>
            <person name="Grimwood J."/>
            <person name="Jenkins J."/>
            <person name="Shu S."/>
            <person name="Prochnik S."/>
            <person name="Xin M."/>
            <person name="Ma C."/>
            <person name="Schmutz J."/>
            <person name="Wing R.A."/>
            <person name="Mitchell-Olds T."/>
            <person name="Schumaker K.S."/>
            <person name="Wang X."/>
        </authorList>
    </citation>
    <scope>NUCLEOTIDE SEQUENCE [LARGE SCALE GENOMIC DNA]</scope>
</reference>
<feature type="domain" description="SAM-dependent MTase DRM-type" evidence="8">
    <location>
        <begin position="1"/>
        <end position="150"/>
    </location>
</feature>